<feature type="compositionally biased region" description="Basic and acidic residues" evidence="1">
    <location>
        <begin position="259"/>
        <end position="268"/>
    </location>
</feature>
<dbReference type="Proteomes" id="UP000095280">
    <property type="component" value="Unplaced"/>
</dbReference>
<sequence>SSPRSPVPVNDGIKRQSVLPAVSKIPHIHIGIAGSFHLAPQQQGVFSLPTVRLRWSNKFCQRCQRHGSALHALNLEPQYNSPDQAQGQPGIAINNVVRAEILQSFNTRPLVQLSAQILRLKLMVGLVLSLFAKIGRSEAGIAYTFECKDFNILFYKTAAFLDNTIAASPHLNLGDMVDIQNHLKSEVIWSLEQELSGQDGAAAASSANTMAATEEMHDNVISGTEESSGCKFLQFCRLSGITTQECNATASASNSGARGDARKKEARRRAADQLSLYRSLAQQNFQLKAARQESKETRRSKQYHVNVEVESF</sequence>
<evidence type="ECO:0000313" key="3">
    <source>
        <dbReference type="WBParaSite" id="maker-uti_cns_0016879-snap-gene-0.4-mRNA-1"/>
    </source>
</evidence>
<reference evidence="3" key="1">
    <citation type="submission" date="2016-11" db="UniProtKB">
        <authorList>
            <consortium name="WormBaseParasite"/>
        </authorList>
    </citation>
    <scope>IDENTIFICATION</scope>
</reference>
<evidence type="ECO:0000313" key="2">
    <source>
        <dbReference type="Proteomes" id="UP000095280"/>
    </source>
</evidence>
<accession>A0A1I8IVI3</accession>
<evidence type="ECO:0000256" key="1">
    <source>
        <dbReference type="SAM" id="MobiDB-lite"/>
    </source>
</evidence>
<organism evidence="2 3">
    <name type="scientific">Macrostomum lignano</name>
    <dbReference type="NCBI Taxonomy" id="282301"/>
    <lineage>
        <taxon>Eukaryota</taxon>
        <taxon>Metazoa</taxon>
        <taxon>Spiralia</taxon>
        <taxon>Lophotrochozoa</taxon>
        <taxon>Platyhelminthes</taxon>
        <taxon>Rhabditophora</taxon>
        <taxon>Macrostomorpha</taxon>
        <taxon>Macrostomida</taxon>
        <taxon>Macrostomidae</taxon>
        <taxon>Macrostomum</taxon>
    </lineage>
</organism>
<dbReference type="WBParaSite" id="maker-uti_cns_0016879-snap-gene-0.4-mRNA-1">
    <property type="protein sequence ID" value="maker-uti_cns_0016879-snap-gene-0.4-mRNA-1"/>
    <property type="gene ID" value="maker-uti_cns_0016879-snap-gene-0.4"/>
</dbReference>
<keyword evidence="2" id="KW-1185">Reference proteome</keyword>
<proteinExistence type="predicted"/>
<name>A0A1I8IVI3_9PLAT</name>
<feature type="compositionally biased region" description="Basic and acidic residues" evidence="1">
    <location>
        <begin position="290"/>
        <end position="299"/>
    </location>
</feature>
<feature type="region of interest" description="Disordered" evidence="1">
    <location>
        <begin position="249"/>
        <end position="268"/>
    </location>
</feature>
<dbReference type="AlphaFoldDB" id="A0A1I8IVI3"/>
<feature type="region of interest" description="Disordered" evidence="1">
    <location>
        <begin position="288"/>
        <end position="312"/>
    </location>
</feature>
<protein>
    <submittedName>
        <fullName evidence="3">BZIP domain-containing protein</fullName>
    </submittedName>
</protein>